<dbReference type="AlphaFoldDB" id="A0A0M4ECS7"/>
<dbReference type="OMA" id="HDNRPGG"/>
<feature type="chain" id="PRO_5005793217" evidence="4">
    <location>
        <begin position="20"/>
        <end position="222"/>
    </location>
</feature>
<keyword evidence="6" id="KW-1185">Reference proteome</keyword>
<evidence type="ECO:0000256" key="2">
    <source>
        <dbReference type="PROSITE-ProRule" id="PRU00497"/>
    </source>
</evidence>
<feature type="non-terminal residue" evidence="5">
    <location>
        <position position="1"/>
    </location>
</feature>
<dbReference type="EMBL" id="CP012524">
    <property type="protein sequence ID" value="ALC41590.1"/>
    <property type="molecule type" value="Genomic_DNA"/>
</dbReference>
<name>A0A0M4ECS7_DROBS</name>
<dbReference type="InterPro" id="IPR050468">
    <property type="entry name" value="Cuticle_Struct_Prot"/>
</dbReference>
<feature type="non-terminal residue" evidence="5">
    <location>
        <position position="222"/>
    </location>
</feature>
<reference evidence="5 6" key="1">
    <citation type="submission" date="2015-08" db="EMBL/GenBank/DDBJ databases">
        <title>Ancestral chromatin configuration constrains chromatin evolution on differentiating sex chromosomes in Drosophila.</title>
        <authorList>
            <person name="Zhou Q."/>
            <person name="Bachtrog D."/>
        </authorList>
    </citation>
    <scope>NUCLEOTIDE SEQUENCE [LARGE SCALE GENOMIC DNA]</scope>
    <source>
        <tissue evidence="5">Whole larvae</tissue>
    </source>
</reference>
<protein>
    <submittedName>
        <fullName evidence="5">Cpr49Ab</fullName>
    </submittedName>
</protein>
<sequence>LILIISQFCLLICATVALAQRRVVRPVYSTGNAGDGQYRPSNDGQYRPDSSGSGNDGRYVHVDNKYKHDARLDGGYKGKNIPYVPHKEKFIPTPPTPRVRVAPTYKPAPPQAPAAVFVDLPQGKGRGVGKNGDLILRQNGAVDTVGFNYLYETENGILGEEAGKIEKQDSGESLRTKGFYEYTGDDGKLYHVDYVADNGGFIPVGAHIPTVPPHVPRLLEYL</sequence>
<dbReference type="PROSITE" id="PS00233">
    <property type="entry name" value="CHIT_BIND_RR_1"/>
    <property type="match status" value="1"/>
</dbReference>
<dbReference type="PANTHER" id="PTHR10380:SF200">
    <property type="entry name" value="CUTICULAR PROTEIN 49AB-RELATED"/>
    <property type="match status" value="1"/>
</dbReference>
<keyword evidence="1 2" id="KW-0193">Cuticle</keyword>
<evidence type="ECO:0000313" key="5">
    <source>
        <dbReference type="EMBL" id="ALC41590.1"/>
    </source>
</evidence>
<gene>
    <name evidence="5" type="ORF">Dbus_chr2Rg1169</name>
</gene>
<dbReference type="GO" id="GO:0062129">
    <property type="term" value="C:chitin-based extracellular matrix"/>
    <property type="evidence" value="ECO:0007669"/>
    <property type="project" value="TreeGrafter"/>
</dbReference>
<dbReference type="STRING" id="30019.A0A0M4ECS7"/>
<keyword evidence="4" id="KW-0732">Signal</keyword>
<organism evidence="5 6">
    <name type="scientific">Drosophila busckii</name>
    <name type="common">Fruit fly</name>
    <dbReference type="NCBI Taxonomy" id="30019"/>
    <lineage>
        <taxon>Eukaryota</taxon>
        <taxon>Metazoa</taxon>
        <taxon>Ecdysozoa</taxon>
        <taxon>Arthropoda</taxon>
        <taxon>Hexapoda</taxon>
        <taxon>Insecta</taxon>
        <taxon>Pterygota</taxon>
        <taxon>Neoptera</taxon>
        <taxon>Endopterygota</taxon>
        <taxon>Diptera</taxon>
        <taxon>Brachycera</taxon>
        <taxon>Muscomorpha</taxon>
        <taxon>Ephydroidea</taxon>
        <taxon>Drosophilidae</taxon>
        <taxon>Drosophila</taxon>
    </lineage>
</organism>
<proteinExistence type="predicted"/>
<feature type="region of interest" description="Disordered" evidence="3">
    <location>
        <begin position="29"/>
        <end position="59"/>
    </location>
</feature>
<dbReference type="GO" id="GO:0008010">
    <property type="term" value="F:structural constituent of chitin-based larval cuticle"/>
    <property type="evidence" value="ECO:0007669"/>
    <property type="project" value="TreeGrafter"/>
</dbReference>
<feature type="signal peptide" evidence="4">
    <location>
        <begin position="1"/>
        <end position="19"/>
    </location>
</feature>
<dbReference type="Pfam" id="PF00379">
    <property type="entry name" value="Chitin_bind_4"/>
    <property type="match status" value="1"/>
</dbReference>
<feature type="compositionally biased region" description="Polar residues" evidence="3">
    <location>
        <begin position="39"/>
        <end position="53"/>
    </location>
</feature>
<dbReference type="PROSITE" id="PS51155">
    <property type="entry name" value="CHIT_BIND_RR_2"/>
    <property type="match status" value="1"/>
</dbReference>
<dbReference type="OrthoDB" id="6379191at2759"/>
<dbReference type="InterPro" id="IPR031311">
    <property type="entry name" value="CHIT_BIND_RR_consensus"/>
</dbReference>
<evidence type="ECO:0000256" key="3">
    <source>
        <dbReference type="SAM" id="MobiDB-lite"/>
    </source>
</evidence>
<dbReference type="InterPro" id="IPR000618">
    <property type="entry name" value="Insect_cuticle"/>
</dbReference>
<evidence type="ECO:0000256" key="1">
    <source>
        <dbReference type="ARBA" id="ARBA00022460"/>
    </source>
</evidence>
<accession>A0A0M4ECS7</accession>
<evidence type="ECO:0000313" key="6">
    <source>
        <dbReference type="Proteomes" id="UP000494163"/>
    </source>
</evidence>
<dbReference type="Proteomes" id="UP000494163">
    <property type="component" value="Chromosome 2R"/>
</dbReference>
<evidence type="ECO:0000256" key="4">
    <source>
        <dbReference type="SAM" id="SignalP"/>
    </source>
</evidence>
<dbReference type="PANTHER" id="PTHR10380">
    <property type="entry name" value="CUTICLE PROTEIN"/>
    <property type="match status" value="1"/>
</dbReference>